<dbReference type="PANTHER" id="PTHR10937">
    <property type="entry name" value="GLUCOSAMINE--FRUCTOSE-6-PHOSPHATE AMINOTRANSFERASE, ISOMERIZING"/>
    <property type="match status" value="1"/>
</dbReference>
<dbReference type="FunFam" id="3.60.20.10:FF:000006">
    <property type="entry name" value="Glutamine--fructose-6-phosphate aminotransferase [isomerizing]"/>
    <property type="match status" value="1"/>
</dbReference>
<dbReference type="Pfam" id="PF13522">
    <property type="entry name" value="GATase_6"/>
    <property type="match status" value="1"/>
</dbReference>
<keyword evidence="9" id="KW-0315">Glutamine amidotransferase</keyword>
<feature type="active site" description="Nucleophile; for GATase activity" evidence="10">
    <location>
        <position position="2"/>
    </location>
</feature>
<dbReference type="InterPro" id="IPR017932">
    <property type="entry name" value="GATase_2_dom"/>
</dbReference>
<comment type="subunit">
    <text evidence="10">Homodimer.</text>
</comment>
<evidence type="ECO:0000256" key="9">
    <source>
        <dbReference type="ARBA" id="ARBA00022962"/>
    </source>
</evidence>
<dbReference type="EC" id="2.6.1.16" evidence="3 10"/>
<sequence>MCGIVGVTGKDSAVSILLNGLEKLEYRGYDSAGIYVNDQDGHDYLVKEKGRIDDLRKEVGANVHGSTGIGHTRWATHGAPSVANAHPQVSADGRFYLVHNGVIENFQDLKSQYLSDVTFKSQTDTEVIVQLVDRFVTKENLSTLDAFRKTLGLLGRSSYGFLLMDKEDPDTLYVAKNKSPLLIGVGKGFNVVCSDSLAMLDQTKDYMELHDGEIVVVKPDEIKITNQQGQSVERDTFHVDIDAAQADKGTYPFYMLKEIDEQPNVMRKLSQVYLNDDGQPIINQELLDAIKAADRLYIVAAGTSYHAGLVGAKLFESLANVPTEVHVSSEFAYNQPLLSDHPFFIFLTQSGETADSREVLLNVNEQKFPSLTITNVPNSTLSREATYTLLLHAGPEIAVASTKAYTAQIALEAILAKALGDADNQSAAKDFNVKKQLALVANGMQGLVDEKKSFEAIAKADLLHTPNAFYIGRGLDYAVSLETALKLKEISYVQAEGFASGELKHGTIALIEKDTPVIGIITQANTAALTRSNLQEVAARGAKTITIVSEGLAKDGDTIVLPAVDERLTALLSVVPGQLLAYYTSLTKGLDVDKPRNLAKSVTVE</sequence>
<organism evidence="13 14">
    <name type="scientific">Lactiplantibacillus xiangfangensis</name>
    <dbReference type="NCBI Taxonomy" id="942150"/>
    <lineage>
        <taxon>Bacteria</taxon>
        <taxon>Bacillati</taxon>
        <taxon>Bacillota</taxon>
        <taxon>Bacilli</taxon>
        <taxon>Lactobacillales</taxon>
        <taxon>Lactobacillaceae</taxon>
        <taxon>Lactiplantibacillus</taxon>
    </lineage>
</organism>
<comment type="caution">
    <text evidence="13">The sequence shown here is derived from an EMBL/GenBank/DDBJ whole genome shotgun (WGS) entry which is preliminary data.</text>
</comment>
<feature type="domain" description="SIS" evidence="12">
    <location>
        <begin position="453"/>
        <end position="595"/>
    </location>
</feature>
<dbReference type="STRING" id="942150.IV64_GL000177"/>
<dbReference type="GO" id="GO:0006487">
    <property type="term" value="P:protein N-linked glycosylation"/>
    <property type="evidence" value="ECO:0007669"/>
    <property type="project" value="TreeGrafter"/>
</dbReference>
<dbReference type="NCBIfam" id="NF001484">
    <property type="entry name" value="PRK00331.1"/>
    <property type="match status" value="1"/>
</dbReference>
<dbReference type="PANTHER" id="PTHR10937:SF0">
    <property type="entry name" value="GLUTAMINE--FRUCTOSE-6-PHOSPHATE TRANSAMINASE (ISOMERIZING)"/>
    <property type="match status" value="1"/>
</dbReference>
<dbReference type="Proteomes" id="UP000051783">
    <property type="component" value="Unassembled WGS sequence"/>
</dbReference>
<accession>A0A0R2MDW8</accession>
<dbReference type="Gene3D" id="3.40.50.10490">
    <property type="entry name" value="Glucose-6-phosphate isomerase like protein, domain 1"/>
    <property type="match status" value="2"/>
</dbReference>
<evidence type="ECO:0000256" key="5">
    <source>
        <dbReference type="ARBA" id="ARBA00022490"/>
    </source>
</evidence>
<dbReference type="InterPro" id="IPR035466">
    <property type="entry name" value="GlmS/AgaS_SIS"/>
</dbReference>
<keyword evidence="14" id="KW-1185">Reference proteome</keyword>
<dbReference type="Gene3D" id="3.60.20.10">
    <property type="entry name" value="Glutamine Phosphoribosylpyrophosphate, subunit 1, domain 1"/>
    <property type="match status" value="1"/>
</dbReference>
<feature type="domain" description="Glutamine amidotransferase type-2" evidence="11">
    <location>
        <begin position="2"/>
        <end position="220"/>
    </location>
</feature>
<evidence type="ECO:0000256" key="1">
    <source>
        <dbReference type="ARBA" id="ARBA00001031"/>
    </source>
</evidence>
<evidence type="ECO:0000259" key="11">
    <source>
        <dbReference type="PROSITE" id="PS51278"/>
    </source>
</evidence>
<dbReference type="GO" id="GO:0004360">
    <property type="term" value="F:glutamine-fructose-6-phosphate transaminase (isomerizing) activity"/>
    <property type="evidence" value="ECO:0007669"/>
    <property type="project" value="UniProtKB-UniRule"/>
</dbReference>
<comment type="subcellular location">
    <subcellularLocation>
        <location evidence="2 10">Cytoplasm</location>
    </subcellularLocation>
</comment>
<dbReference type="SUPFAM" id="SSF53697">
    <property type="entry name" value="SIS domain"/>
    <property type="match status" value="1"/>
</dbReference>
<evidence type="ECO:0000256" key="3">
    <source>
        <dbReference type="ARBA" id="ARBA00012916"/>
    </source>
</evidence>
<dbReference type="PATRIC" id="fig|942150.3.peg.184"/>
<dbReference type="GO" id="GO:0006002">
    <property type="term" value="P:fructose 6-phosphate metabolic process"/>
    <property type="evidence" value="ECO:0007669"/>
    <property type="project" value="TreeGrafter"/>
</dbReference>
<evidence type="ECO:0000256" key="2">
    <source>
        <dbReference type="ARBA" id="ARBA00004496"/>
    </source>
</evidence>
<dbReference type="GO" id="GO:0005829">
    <property type="term" value="C:cytosol"/>
    <property type="evidence" value="ECO:0007669"/>
    <property type="project" value="TreeGrafter"/>
</dbReference>
<evidence type="ECO:0000259" key="12">
    <source>
        <dbReference type="PROSITE" id="PS51464"/>
    </source>
</evidence>
<evidence type="ECO:0000256" key="4">
    <source>
        <dbReference type="ARBA" id="ARBA00016090"/>
    </source>
</evidence>
<dbReference type="AlphaFoldDB" id="A0A0R2MDW8"/>
<dbReference type="CDD" id="cd05008">
    <property type="entry name" value="SIS_GlmS_GlmD_1"/>
    <property type="match status" value="1"/>
</dbReference>
<evidence type="ECO:0000313" key="13">
    <source>
        <dbReference type="EMBL" id="KRO09050.1"/>
    </source>
</evidence>
<dbReference type="HAMAP" id="MF_00164">
    <property type="entry name" value="GlmS"/>
    <property type="match status" value="1"/>
</dbReference>
<dbReference type="Pfam" id="PF01380">
    <property type="entry name" value="SIS"/>
    <property type="match status" value="2"/>
</dbReference>
<evidence type="ECO:0000256" key="6">
    <source>
        <dbReference type="ARBA" id="ARBA00022576"/>
    </source>
</evidence>
<dbReference type="NCBIfam" id="TIGR01135">
    <property type="entry name" value="glmS"/>
    <property type="match status" value="1"/>
</dbReference>
<name>A0A0R2MDW8_9LACO</name>
<dbReference type="GO" id="GO:0005975">
    <property type="term" value="P:carbohydrate metabolic process"/>
    <property type="evidence" value="ECO:0007669"/>
    <property type="project" value="UniProtKB-UniRule"/>
</dbReference>
<dbReference type="CDD" id="cd05009">
    <property type="entry name" value="SIS_GlmS_GlmD_2"/>
    <property type="match status" value="1"/>
</dbReference>
<protein>
    <recommendedName>
        <fullName evidence="4 10">Glutamine--fructose-6-phosphate aminotransferase [isomerizing]</fullName>
        <ecNumber evidence="3 10">2.6.1.16</ecNumber>
    </recommendedName>
    <alternativeName>
        <fullName evidence="10">D-fructose-6-phosphate amidotransferase</fullName>
    </alternativeName>
    <alternativeName>
        <fullName evidence="10">GFAT</fullName>
    </alternativeName>
    <alternativeName>
        <fullName evidence="10">Glucosamine-6-phosphate synthase</fullName>
    </alternativeName>
    <alternativeName>
        <fullName evidence="10">Hexosephosphate aminotransferase</fullName>
    </alternativeName>
    <alternativeName>
        <fullName evidence="10">L-glutamine--D-fructose-6-phosphate amidotransferase</fullName>
    </alternativeName>
</protein>
<feature type="initiator methionine" description="Removed" evidence="10">
    <location>
        <position position="1"/>
    </location>
</feature>
<dbReference type="RefSeq" id="WP_057706788.1">
    <property type="nucleotide sequence ID" value="NZ_JQCL01000074.1"/>
</dbReference>
<evidence type="ECO:0000313" key="14">
    <source>
        <dbReference type="Proteomes" id="UP000051783"/>
    </source>
</evidence>
<comment type="catalytic activity">
    <reaction evidence="1 10">
        <text>D-fructose 6-phosphate + L-glutamine = D-glucosamine 6-phosphate + L-glutamate</text>
        <dbReference type="Rhea" id="RHEA:13237"/>
        <dbReference type="ChEBI" id="CHEBI:29985"/>
        <dbReference type="ChEBI" id="CHEBI:58359"/>
        <dbReference type="ChEBI" id="CHEBI:58725"/>
        <dbReference type="ChEBI" id="CHEBI:61527"/>
        <dbReference type="EC" id="2.6.1.16"/>
    </reaction>
</comment>
<feature type="active site" description="For Fru-6P isomerization activity" evidence="10">
    <location>
        <position position="600"/>
    </location>
</feature>
<dbReference type="InterPro" id="IPR047084">
    <property type="entry name" value="GFAT_N"/>
</dbReference>
<keyword evidence="6 10" id="KW-0032">Aminotransferase</keyword>
<proteinExistence type="inferred from homology"/>
<keyword evidence="8" id="KW-0677">Repeat</keyword>
<evidence type="ECO:0000256" key="7">
    <source>
        <dbReference type="ARBA" id="ARBA00022679"/>
    </source>
</evidence>
<evidence type="ECO:0000256" key="10">
    <source>
        <dbReference type="HAMAP-Rule" id="MF_00164"/>
    </source>
</evidence>
<dbReference type="InterPro" id="IPR035490">
    <property type="entry name" value="GlmS/FrlB_SIS"/>
</dbReference>
<comment type="function">
    <text evidence="10">Catalyzes the first step in hexosamine metabolism, converting fructose-6P into glucosamine-6P using glutamine as a nitrogen source.</text>
</comment>
<dbReference type="InterPro" id="IPR046348">
    <property type="entry name" value="SIS_dom_sf"/>
</dbReference>
<reference evidence="13 14" key="1">
    <citation type="journal article" date="2015" name="Genome Announc.">
        <title>Expanding the biotechnology potential of lactobacilli through comparative genomics of 213 strains and associated genera.</title>
        <authorList>
            <person name="Sun Z."/>
            <person name="Harris H.M."/>
            <person name="McCann A."/>
            <person name="Guo C."/>
            <person name="Argimon S."/>
            <person name="Zhang W."/>
            <person name="Yang X."/>
            <person name="Jeffery I.B."/>
            <person name="Cooney J.C."/>
            <person name="Kagawa T.F."/>
            <person name="Liu W."/>
            <person name="Song Y."/>
            <person name="Salvetti E."/>
            <person name="Wrobel A."/>
            <person name="Rasinkangas P."/>
            <person name="Parkhill J."/>
            <person name="Rea M.C."/>
            <person name="O'Sullivan O."/>
            <person name="Ritari J."/>
            <person name="Douillard F.P."/>
            <person name="Paul Ross R."/>
            <person name="Yang R."/>
            <person name="Briner A.E."/>
            <person name="Felis G.E."/>
            <person name="de Vos W.M."/>
            <person name="Barrangou R."/>
            <person name="Klaenhammer T.R."/>
            <person name="Caufield P.W."/>
            <person name="Cui Y."/>
            <person name="Zhang H."/>
            <person name="O'Toole P.W."/>
        </authorList>
    </citation>
    <scope>NUCLEOTIDE SEQUENCE [LARGE SCALE GENOMIC DNA]</scope>
    <source>
        <strain evidence="13 14">LMG 26013</strain>
    </source>
</reference>
<evidence type="ECO:0000256" key="8">
    <source>
        <dbReference type="ARBA" id="ARBA00022737"/>
    </source>
</evidence>
<dbReference type="InterPro" id="IPR001347">
    <property type="entry name" value="SIS_dom"/>
</dbReference>
<dbReference type="GO" id="GO:0006047">
    <property type="term" value="P:UDP-N-acetylglucosamine metabolic process"/>
    <property type="evidence" value="ECO:0007669"/>
    <property type="project" value="TreeGrafter"/>
</dbReference>
<dbReference type="InterPro" id="IPR029055">
    <property type="entry name" value="Ntn_hydrolases_N"/>
</dbReference>
<dbReference type="FunFam" id="3.40.50.10490:FF:000022">
    <property type="entry name" value="Glutamine--fructose-6-phosphate aminotransferase [isomerizing]"/>
    <property type="match status" value="1"/>
</dbReference>
<dbReference type="SUPFAM" id="SSF56235">
    <property type="entry name" value="N-terminal nucleophile aminohydrolases (Ntn hydrolases)"/>
    <property type="match status" value="1"/>
</dbReference>
<gene>
    <name evidence="10" type="primary">glmS</name>
    <name evidence="13" type="ORF">IV64_GL000177</name>
</gene>
<keyword evidence="7 10" id="KW-0808">Transferase</keyword>
<dbReference type="FunFam" id="3.40.50.10490:FF:000001">
    <property type="entry name" value="Glutamine--fructose-6-phosphate aminotransferase [isomerizing]"/>
    <property type="match status" value="1"/>
</dbReference>
<dbReference type="PROSITE" id="PS51464">
    <property type="entry name" value="SIS"/>
    <property type="match status" value="2"/>
</dbReference>
<dbReference type="EMBL" id="JQCL01000074">
    <property type="protein sequence ID" value="KRO09050.1"/>
    <property type="molecule type" value="Genomic_DNA"/>
</dbReference>
<keyword evidence="5 10" id="KW-0963">Cytoplasm</keyword>
<feature type="domain" description="SIS" evidence="12">
    <location>
        <begin position="286"/>
        <end position="425"/>
    </location>
</feature>
<dbReference type="PROSITE" id="PS51278">
    <property type="entry name" value="GATASE_TYPE_2"/>
    <property type="match status" value="1"/>
</dbReference>
<dbReference type="OrthoDB" id="106547at2"/>
<dbReference type="GO" id="GO:0097367">
    <property type="term" value="F:carbohydrate derivative binding"/>
    <property type="evidence" value="ECO:0007669"/>
    <property type="project" value="InterPro"/>
</dbReference>
<dbReference type="CDD" id="cd00714">
    <property type="entry name" value="GFAT"/>
    <property type="match status" value="1"/>
</dbReference>
<dbReference type="InterPro" id="IPR005855">
    <property type="entry name" value="GFAT"/>
</dbReference>